<reference evidence="6 7" key="1">
    <citation type="submission" date="2010-12" db="EMBL/GenBank/DDBJ databases">
        <authorList>
            <person name="Muzny D."/>
            <person name="Qin X."/>
            <person name="Buhay C."/>
            <person name="Dugan-Rocha S."/>
            <person name="Ding Y."/>
            <person name="Chen G."/>
            <person name="Hawes A."/>
            <person name="Holder M."/>
            <person name="Jhangiani S."/>
            <person name="Johnson A."/>
            <person name="Khan Z."/>
            <person name="Li Z."/>
            <person name="Liu W."/>
            <person name="Liu X."/>
            <person name="Perez L."/>
            <person name="Shen H."/>
            <person name="Wang Q."/>
            <person name="Watt J."/>
            <person name="Xi L."/>
            <person name="Xin Y."/>
            <person name="Zhou J."/>
            <person name="Deng J."/>
            <person name="Jiang H."/>
            <person name="Liu Y."/>
            <person name="Qu J."/>
            <person name="Song X.-Z."/>
            <person name="Zhang L."/>
            <person name="Villasana D."/>
            <person name="Johnson A."/>
            <person name="Liu J."/>
            <person name="Liyanage D."/>
            <person name="Lorensuhewa L."/>
            <person name="Robinson T."/>
            <person name="Song A."/>
            <person name="Song B.-B."/>
            <person name="Dinh H."/>
            <person name="Thornton R."/>
            <person name="Coyle M."/>
            <person name="Francisco L."/>
            <person name="Jackson L."/>
            <person name="Javaid M."/>
            <person name="Korchina V."/>
            <person name="Kovar C."/>
            <person name="Mata R."/>
            <person name="Mathew T."/>
            <person name="Ngo R."/>
            <person name="Nguyen L."/>
            <person name="Nguyen N."/>
            <person name="Okwuonu G."/>
            <person name="Ongeri F."/>
            <person name="Pham C."/>
            <person name="Simmons D."/>
            <person name="Wilczek-Boney K."/>
            <person name="Hale W."/>
            <person name="Jakkamsetti A."/>
            <person name="Pham P."/>
            <person name="Ruth R."/>
            <person name="San Lucas F."/>
            <person name="Warren J."/>
            <person name="Zhang J."/>
            <person name="Zhao Z."/>
            <person name="Zhou C."/>
            <person name="Zhu D."/>
            <person name="Lee S."/>
            <person name="Bess C."/>
            <person name="Blankenburg K."/>
            <person name="Forbes L."/>
            <person name="Fu Q."/>
            <person name="Gubbala S."/>
            <person name="Hirani K."/>
            <person name="Jayaseelan J.C."/>
            <person name="Lara F."/>
            <person name="Munidasa M."/>
            <person name="Palculict T."/>
            <person name="Patil S."/>
            <person name="Pu L.-L."/>
            <person name="Saada N."/>
            <person name="Tang L."/>
            <person name="Weissenberger G."/>
            <person name="Zhu Y."/>
            <person name="Hemphill L."/>
            <person name="Shang Y."/>
            <person name="Youmans B."/>
            <person name="Ayvaz T."/>
            <person name="Ross M."/>
            <person name="Santibanez J."/>
            <person name="Aqrawi P."/>
            <person name="Gross S."/>
            <person name="Joshi V."/>
            <person name="Fowler G."/>
            <person name="Nazareth L."/>
            <person name="Reid J."/>
            <person name="Worley K."/>
            <person name="Petrosino J."/>
            <person name="Highlander S."/>
            <person name="Gibbs R."/>
        </authorList>
    </citation>
    <scope>NUCLEOTIDE SEQUENCE [LARGE SCALE GENOMIC DNA]</scope>
    <source>
        <strain evidence="6 7">DSM 10105</strain>
    </source>
</reference>
<dbReference type="EMBL" id="AEON01000001">
    <property type="protein sequence ID" value="EFT83698.1"/>
    <property type="molecule type" value="Genomic_DNA"/>
</dbReference>
<keyword evidence="7" id="KW-1185">Reference proteome</keyword>
<feature type="binding site" evidence="5">
    <location>
        <position position="69"/>
    </location>
    <ligand>
        <name>a divalent metal cation</name>
        <dbReference type="ChEBI" id="CHEBI:60240"/>
        <label>1</label>
    </ligand>
</feature>
<comment type="similarity">
    <text evidence="1">Belongs to the GTP cyclohydrolase I type 2/NIF3 family.</text>
</comment>
<keyword evidence="4 5" id="KW-0479">Metal-binding</keyword>
<accession>E6K1L7</accession>
<dbReference type="Pfam" id="PF01784">
    <property type="entry name" value="DUF34_NIF3"/>
    <property type="match status" value="1"/>
</dbReference>
<dbReference type="PANTHER" id="PTHR13799">
    <property type="entry name" value="NGG1 INTERACTING FACTOR 3"/>
    <property type="match status" value="1"/>
</dbReference>
<comment type="caution">
    <text evidence="6">The sequence shown here is derived from an EMBL/GenBank/DDBJ whole genome shotgun (WGS) entry which is preliminary data.</text>
</comment>
<feature type="binding site" evidence="5">
    <location>
        <position position="108"/>
    </location>
    <ligand>
        <name>a divalent metal cation</name>
        <dbReference type="ChEBI" id="CHEBI:60240"/>
        <label>1</label>
    </ligand>
</feature>
<dbReference type="eggNOG" id="COG0327">
    <property type="taxonomic scope" value="Bacteria"/>
</dbReference>
<evidence type="ECO:0000313" key="7">
    <source>
        <dbReference type="Proteomes" id="UP000004946"/>
    </source>
</evidence>
<proteinExistence type="inferred from homology"/>
<evidence type="ECO:0000256" key="3">
    <source>
        <dbReference type="ARBA" id="ARBA00022112"/>
    </source>
</evidence>
<organism evidence="6 7">
    <name type="scientific">Parascardovia denticolens DSM 10105 = JCM 12538</name>
    <dbReference type="NCBI Taxonomy" id="864564"/>
    <lineage>
        <taxon>Bacteria</taxon>
        <taxon>Bacillati</taxon>
        <taxon>Actinomycetota</taxon>
        <taxon>Actinomycetes</taxon>
        <taxon>Bifidobacteriales</taxon>
        <taxon>Bifidobacteriaceae</taxon>
        <taxon>Parascardovia</taxon>
    </lineage>
</organism>
<dbReference type="GO" id="GO:0005737">
    <property type="term" value="C:cytoplasm"/>
    <property type="evidence" value="ECO:0007669"/>
    <property type="project" value="TreeGrafter"/>
</dbReference>
<dbReference type="AlphaFoldDB" id="E6K1L7"/>
<evidence type="ECO:0000256" key="5">
    <source>
        <dbReference type="PIRSR" id="PIRSR602678-1"/>
    </source>
</evidence>
<protein>
    <recommendedName>
        <fullName evidence="3">GTP cyclohydrolase 1 type 2 homolog</fullName>
    </recommendedName>
</protein>
<comment type="subunit">
    <text evidence="2">Homohexamer.</text>
</comment>
<dbReference type="GO" id="GO:0046872">
    <property type="term" value="F:metal ion binding"/>
    <property type="evidence" value="ECO:0007669"/>
    <property type="project" value="UniProtKB-KW"/>
</dbReference>
<dbReference type="PANTHER" id="PTHR13799:SF14">
    <property type="entry name" value="GTP CYCLOHYDROLASE 1 TYPE 2 HOMOLOG"/>
    <property type="match status" value="1"/>
</dbReference>
<dbReference type="Proteomes" id="UP000004946">
    <property type="component" value="Chromosome"/>
</dbReference>
<dbReference type="HOGENOM" id="CLU_037423_1_2_11"/>
<feature type="binding site" evidence="5">
    <location>
        <position position="70"/>
    </location>
    <ligand>
        <name>a divalent metal cation</name>
        <dbReference type="ChEBI" id="CHEBI:60240"/>
        <label>1</label>
    </ligand>
</feature>
<evidence type="ECO:0000256" key="2">
    <source>
        <dbReference type="ARBA" id="ARBA00011643"/>
    </source>
</evidence>
<gene>
    <name evidence="6" type="ORF">HMPREF0620_0703</name>
</gene>
<evidence type="ECO:0000313" key="6">
    <source>
        <dbReference type="EMBL" id="EFT83698.1"/>
    </source>
</evidence>
<dbReference type="FunFam" id="3.40.1390.30:FF:000001">
    <property type="entry name" value="GTP cyclohydrolase 1 type 2"/>
    <property type="match status" value="1"/>
</dbReference>
<dbReference type="SUPFAM" id="SSF102705">
    <property type="entry name" value="NIF3 (NGG1p interacting factor 3)-like"/>
    <property type="match status" value="1"/>
</dbReference>
<sequence>MMTMNLDLRQAVQILEELYPLRYAEDWDHPGLIVGDYSWPVRTIYCAVDPTYEVVEDALVKGADLLITHHPLFFRPTHTVGGQGFRGDIVNRLIEGHCGLWVGHTNADSAYRGQAQAFVELLGLKDQGPLDSIDDPSAPGPVGLGRIGLVPQTGLGGDCEADPSAGVTLEAFARKVAQVLPDTRLGITVAGDLAMPVRKVAVLPGSGDSMIDQAVACGADVYVTSDLRHHPVTDAWQQAAYEARLSGSSYARPAFINTPHSAIEKLWLSQYGIHDIPQAIAEAFGEPMRPEIILTDLNTDPWTLRI</sequence>
<dbReference type="InterPro" id="IPR002678">
    <property type="entry name" value="DUF34/NIF3"/>
</dbReference>
<evidence type="ECO:0000256" key="1">
    <source>
        <dbReference type="ARBA" id="ARBA00006964"/>
    </source>
</evidence>
<evidence type="ECO:0000256" key="4">
    <source>
        <dbReference type="ARBA" id="ARBA00022723"/>
    </source>
</evidence>
<dbReference type="InterPro" id="IPR036069">
    <property type="entry name" value="DUF34/NIF3_sf"/>
</dbReference>
<dbReference type="Gene3D" id="3.40.1390.30">
    <property type="entry name" value="NIF3 (NGG1p interacting factor 3)-like"/>
    <property type="match status" value="1"/>
</dbReference>
<dbReference type="RefSeq" id="WP_006290352.1">
    <property type="nucleotide sequence ID" value="NZ_AP012333.1"/>
</dbReference>
<name>E6K1L7_PARDN</name>